<dbReference type="Proteomes" id="UP001442841">
    <property type="component" value="Chromosome"/>
</dbReference>
<dbReference type="NCBIfam" id="TIGR01297">
    <property type="entry name" value="CDF"/>
    <property type="match status" value="1"/>
</dbReference>
<keyword evidence="5 8" id="KW-1133">Transmembrane helix</keyword>
<feature type="transmembrane region" description="Helical" evidence="8">
    <location>
        <begin position="185"/>
        <end position="203"/>
    </location>
</feature>
<evidence type="ECO:0000256" key="7">
    <source>
        <dbReference type="SAM" id="MobiDB-lite"/>
    </source>
</evidence>
<feature type="domain" description="Cation efflux protein cytoplasmic" evidence="10">
    <location>
        <begin position="214"/>
        <end position="291"/>
    </location>
</feature>
<evidence type="ECO:0000259" key="10">
    <source>
        <dbReference type="Pfam" id="PF16916"/>
    </source>
</evidence>
<dbReference type="RefSeq" id="WP_425308119.1">
    <property type="nucleotide sequence ID" value="NZ_CP154795.1"/>
</dbReference>
<keyword evidence="12" id="KW-1185">Reference proteome</keyword>
<evidence type="ECO:0000313" key="12">
    <source>
        <dbReference type="Proteomes" id="UP001442841"/>
    </source>
</evidence>
<evidence type="ECO:0000313" key="11">
    <source>
        <dbReference type="EMBL" id="XAN06689.1"/>
    </source>
</evidence>
<dbReference type="InterPro" id="IPR058533">
    <property type="entry name" value="Cation_efflux_TM"/>
</dbReference>
<feature type="transmembrane region" description="Helical" evidence="8">
    <location>
        <begin position="117"/>
        <end position="139"/>
    </location>
</feature>
<dbReference type="PANTHER" id="PTHR43840:SF15">
    <property type="entry name" value="MITOCHONDRIAL METAL TRANSPORTER 1-RELATED"/>
    <property type="match status" value="1"/>
</dbReference>
<evidence type="ECO:0000256" key="5">
    <source>
        <dbReference type="ARBA" id="ARBA00022989"/>
    </source>
</evidence>
<evidence type="ECO:0000256" key="8">
    <source>
        <dbReference type="SAM" id="Phobius"/>
    </source>
</evidence>
<reference evidence="11 12" key="1">
    <citation type="submission" date="2024-04" db="EMBL/GenBank/DDBJ databases">
        <title>Isolation of an actinomycete strain from pig manure.</title>
        <authorList>
            <person name="Gong T."/>
            <person name="Yu Z."/>
            <person name="An M."/>
            <person name="Wei C."/>
            <person name="Yang W."/>
            <person name="Liu L."/>
        </authorList>
    </citation>
    <scope>NUCLEOTIDE SEQUENCE [LARGE SCALE GENOMIC DNA]</scope>
    <source>
        <strain evidence="11 12">ZF39</strain>
    </source>
</reference>
<accession>A0ABZ3FKX0</accession>
<dbReference type="PANTHER" id="PTHR43840">
    <property type="entry name" value="MITOCHONDRIAL METAL TRANSPORTER 1-RELATED"/>
    <property type="match status" value="1"/>
</dbReference>
<feature type="transmembrane region" description="Helical" evidence="8">
    <location>
        <begin position="49"/>
        <end position="71"/>
    </location>
</feature>
<dbReference type="InterPro" id="IPR002524">
    <property type="entry name" value="Cation_efflux"/>
</dbReference>
<dbReference type="InterPro" id="IPR027469">
    <property type="entry name" value="Cation_efflux_TMD_sf"/>
</dbReference>
<dbReference type="InterPro" id="IPR036837">
    <property type="entry name" value="Cation_efflux_CTD_sf"/>
</dbReference>
<dbReference type="InterPro" id="IPR027470">
    <property type="entry name" value="Cation_efflux_CTD"/>
</dbReference>
<evidence type="ECO:0000256" key="4">
    <source>
        <dbReference type="ARBA" id="ARBA00022692"/>
    </source>
</evidence>
<dbReference type="SUPFAM" id="SSF161111">
    <property type="entry name" value="Cation efflux protein transmembrane domain-like"/>
    <property type="match status" value="1"/>
</dbReference>
<feature type="transmembrane region" description="Helical" evidence="8">
    <location>
        <begin position="160"/>
        <end position="179"/>
    </location>
</feature>
<evidence type="ECO:0000256" key="6">
    <source>
        <dbReference type="ARBA" id="ARBA00023136"/>
    </source>
</evidence>
<name>A0ABZ3FKX0_9ACTN</name>
<keyword evidence="4 8" id="KW-0812">Transmembrane</keyword>
<evidence type="ECO:0000256" key="2">
    <source>
        <dbReference type="ARBA" id="ARBA00008114"/>
    </source>
</evidence>
<sequence>MTTPSGTRPTNLQKFAWLSIFAAIATISLKTGAWLLTGSVGLLSDAAESVVNLVAAIVALIALRVAAAPASQKFPYGRAKAEYFSAAVEGLMIMVAAVVIIVTSVERFLNPKPLEAVGLGLGISVLASVINGVVAMVLLRAGRAHRSLTLTADGKHLMTDLVTSAGVVIGVALVWLTGWDRLDSIVAFAVGINIIITGVKLLTESAAGLLDATLPPEENKAIIDILDRRTDGTVSFHGLMTRVAGQQRYATVHVLVPCEWTVKKGHDYIHDLEEELQAAVPGLRVLSHLEPDADPLSYDDNPTGRLVFDAERTEPPQRN</sequence>
<keyword evidence="3" id="KW-0813">Transport</keyword>
<protein>
    <submittedName>
        <fullName evidence="11">Cation diffusion facilitator family transporter</fullName>
    </submittedName>
</protein>
<organism evidence="11 12">
    <name type="scientific">Ammonicoccus fulvus</name>
    <dbReference type="NCBI Taxonomy" id="3138240"/>
    <lineage>
        <taxon>Bacteria</taxon>
        <taxon>Bacillati</taxon>
        <taxon>Actinomycetota</taxon>
        <taxon>Actinomycetes</taxon>
        <taxon>Propionibacteriales</taxon>
        <taxon>Propionibacteriaceae</taxon>
        <taxon>Ammonicoccus</taxon>
    </lineage>
</organism>
<dbReference type="SUPFAM" id="SSF160240">
    <property type="entry name" value="Cation efflux protein cytoplasmic domain-like"/>
    <property type="match status" value="1"/>
</dbReference>
<feature type="transmembrane region" description="Helical" evidence="8">
    <location>
        <begin position="83"/>
        <end position="105"/>
    </location>
</feature>
<keyword evidence="6 8" id="KW-0472">Membrane</keyword>
<dbReference type="EMBL" id="CP154795">
    <property type="protein sequence ID" value="XAN06689.1"/>
    <property type="molecule type" value="Genomic_DNA"/>
</dbReference>
<feature type="transmembrane region" description="Helical" evidence="8">
    <location>
        <begin position="15"/>
        <end position="37"/>
    </location>
</feature>
<comment type="subcellular location">
    <subcellularLocation>
        <location evidence="1">Membrane</location>
        <topology evidence="1">Multi-pass membrane protein</topology>
    </subcellularLocation>
</comment>
<dbReference type="Gene3D" id="1.20.1510.10">
    <property type="entry name" value="Cation efflux protein transmembrane domain"/>
    <property type="match status" value="1"/>
</dbReference>
<feature type="compositionally biased region" description="Basic and acidic residues" evidence="7">
    <location>
        <begin position="308"/>
        <end position="319"/>
    </location>
</feature>
<feature type="region of interest" description="Disordered" evidence="7">
    <location>
        <begin position="291"/>
        <end position="319"/>
    </location>
</feature>
<dbReference type="Gene3D" id="3.30.70.1350">
    <property type="entry name" value="Cation efflux protein, cytoplasmic domain"/>
    <property type="match status" value="1"/>
</dbReference>
<dbReference type="Pfam" id="PF01545">
    <property type="entry name" value="Cation_efflux"/>
    <property type="match status" value="1"/>
</dbReference>
<evidence type="ECO:0000259" key="9">
    <source>
        <dbReference type="Pfam" id="PF01545"/>
    </source>
</evidence>
<comment type="similarity">
    <text evidence="2">Belongs to the cation diffusion facilitator (CDF) transporter (TC 2.A.4) family.</text>
</comment>
<evidence type="ECO:0000256" key="3">
    <source>
        <dbReference type="ARBA" id="ARBA00022448"/>
    </source>
</evidence>
<dbReference type="InterPro" id="IPR050291">
    <property type="entry name" value="CDF_Transporter"/>
</dbReference>
<gene>
    <name evidence="11" type="ORF">AADG42_04990</name>
</gene>
<feature type="domain" description="Cation efflux protein transmembrane" evidence="9">
    <location>
        <begin position="17"/>
        <end position="210"/>
    </location>
</feature>
<proteinExistence type="inferred from homology"/>
<evidence type="ECO:0000256" key="1">
    <source>
        <dbReference type="ARBA" id="ARBA00004141"/>
    </source>
</evidence>
<dbReference type="Pfam" id="PF16916">
    <property type="entry name" value="ZT_dimer"/>
    <property type="match status" value="1"/>
</dbReference>